<reference evidence="2 3" key="1">
    <citation type="submission" date="2020-06" db="EMBL/GenBank/DDBJ databases">
        <title>Genome sequence of Rhizobium sp strain ADMK78.</title>
        <authorList>
            <person name="Rahi P."/>
        </authorList>
    </citation>
    <scope>NUCLEOTIDE SEQUENCE [LARGE SCALE GENOMIC DNA]</scope>
    <source>
        <strain evidence="2 3">ADMK78</strain>
    </source>
</reference>
<evidence type="ECO:0000256" key="1">
    <source>
        <dbReference type="SAM" id="SignalP"/>
    </source>
</evidence>
<dbReference type="EMBL" id="CP058350">
    <property type="protein sequence ID" value="QLF69131.1"/>
    <property type="molecule type" value="Genomic_DNA"/>
</dbReference>
<feature type="signal peptide" evidence="1">
    <location>
        <begin position="1"/>
        <end position="23"/>
    </location>
</feature>
<evidence type="ECO:0000313" key="2">
    <source>
        <dbReference type="EMBL" id="QLF69131.1"/>
    </source>
</evidence>
<feature type="chain" id="PRO_5047152125" evidence="1">
    <location>
        <begin position="24"/>
        <end position="112"/>
    </location>
</feature>
<proteinExistence type="predicted"/>
<evidence type="ECO:0000313" key="3">
    <source>
        <dbReference type="Proteomes" id="UP000308530"/>
    </source>
</evidence>
<name>A0ABX6QKP1_9HYPH</name>
<protein>
    <submittedName>
        <fullName evidence="2">Uncharacterized protein</fullName>
    </submittedName>
</protein>
<organism evidence="2 3">
    <name type="scientific">Peteryoungia desertarenae</name>
    <dbReference type="NCBI Taxonomy" id="1813451"/>
    <lineage>
        <taxon>Bacteria</taxon>
        <taxon>Pseudomonadati</taxon>
        <taxon>Pseudomonadota</taxon>
        <taxon>Alphaproteobacteria</taxon>
        <taxon>Hyphomicrobiales</taxon>
        <taxon>Rhizobiaceae</taxon>
        <taxon>Peteryoungia</taxon>
    </lineage>
</organism>
<accession>A0ABX6QKP1</accession>
<gene>
    <name evidence="2" type="ORF">FE840_006040</name>
</gene>
<sequence length="112" mass="12034">MKIRLFIAATSAALAFAVMPAKAGDWTLMDILIGKRYAGNVTAIQITDGHSNSEWAVPAQVIYPTGNSLAEAQAEVMDDPSLQAALEVRGIAPKNVLWIETALTGGKIIYYR</sequence>
<dbReference type="Proteomes" id="UP000308530">
    <property type="component" value="Chromosome"/>
</dbReference>
<dbReference type="RefSeq" id="WP_138285736.1">
    <property type="nucleotide sequence ID" value="NZ_CP058350.1"/>
</dbReference>
<keyword evidence="3" id="KW-1185">Reference proteome</keyword>
<keyword evidence="1" id="KW-0732">Signal</keyword>